<name>A0A183N1W0_9TREM</name>
<dbReference type="GO" id="GO:0006493">
    <property type="term" value="P:protein O-linked glycosylation"/>
    <property type="evidence" value="ECO:0007669"/>
    <property type="project" value="TreeGrafter"/>
</dbReference>
<dbReference type="GO" id="GO:0004653">
    <property type="term" value="F:polypeptide N-acetylgalactosaminyltransferase activity"/>
    <property type="evidence" value="ECO:0007669"/>
    <property type="project" value="TreeGrafter"/>
</dbReference>
<sequence length="384" mass="43491">MRVHPSRLIRLSLISLLLLLCIAIIYNKYLDKALSGPNSISQLIRNQDFASVHNVKPFKIDWENYSLTALESSRVGPGENGMAFELSPLDRELSNKTINENGFSVYVSGKIKIDRSIKDIRHPRCKGKLYFSNLPTASVIIPFFEEHWETLLRTVASVLNRAPSGLIKEIILVDDGSSRKYLKDELDNHLATAYPSGIVRVIHLEQRGGLIRAKTAGAREATGEVLIFLDSHCEAGINWLPPLLDPIAANYKTVVCPFIDIIDANTFEYRAQDEGARGAFDWELYYKRLPRLPEDRYHPDEPFDSPVMAGGLFAISAKWFWELGGYDPGLVIWGGEQYELSFKIWMCGGRMIDAPCSRIDHIYRKNSTNFPKAEFGDFVGRNYK</sequence>
<comment type="similarity">
    <text evidence="2">Belongs to the glycosyltransferase 2 family. GalNAc-T subfamily.</text>
</comment>
<evidence type="ECO:0000256" key="9">
    <source>
        <dbReference type="ARBA" id="ARBA00037847"/>
    </source>
</evidence>
<gene>
    <name evidence="10" type="ORF">SMRZ_LOCUS22285</name>
</gene>
<dbReference type="Proteomes" id="UP000277204">
    <property type="component" value="Unassembled WGS sequence"/>
</dbReference>
<dbReference type="PANTHER" id="PTHR11675:SF134">
    <property type="entry name" value="N-ACETYLGALACTOSAMINYLTRANSFERASE 4-RELATED"/>
    <property type="match status" value="1"/>
</dbReference>
<dbReference type="InterPro" id="IPR029044">
    <property type="entry name" value="Nucleotide-diphossugar_trans"/>
</dbReference>
<keyword evidence="4" id="KW-0735">Signal-anchor</keyword>
<evidence type="ECO:0000256" key="8">
    <source>
        <dbReference type="ARBA" id="ARBA00023180"/>
    </source>
</evidence>
<organism evidence="10 11">
    <name type="scientific">Schistosoma margrebowiei</name>
    <dbReference type="NCBI Taxonomy" id="48269"/>
    <lineage>
        <taxon>Eukaryota</taxon>
        <taxon>Metazoa</taxon>
        <taxon>Spiralia</taxon>
        <taxon>Lophotrochozoa</taxon>
        <taxon>Platyhelminthes</taxon>
        <taxon>Trematoda</taxon>
        <taxon>Digenea</taxon>
        <taxon>Strigeidida</taxon>
        <taxon>Schistosomatoidea</taxon>
        <taxon>Schistosomatidae</taxon>
        <taxon>Schistosoma</taxon>
    </lineage>
</organism>
<keyword evidence="5" id="KW-1133">Transmembrane helix</keyword>
<keyword evidence="7" id="KW-1015">Disulfide bond</keyword>
<protein>
    <submittedName>
        <fullName evidence="10">Uncharacterized protein</fullName>
    </submittedName>
</protein>
<evidence type="ECO:0000256" key="5">
    <source>
        <dbReference type="ARBA" id="ARBA00022989"/>
    </source>
</evidence>
<evidence type="ECO:0000313" key="11">
    <source>
        <dbReference type="Proteomes" id="UP000277204"/>
    </source>
</evidence>
<evidence type="ECO:0000256" key="7">
    <source>
        <dbReference type="ARBA" id="ARBA00023157"/>
    </source>
</evidence>
<dbReference type="SUPFAM" id="SSF53448">
    <property type="entry name" value="Nucleotide-diphospho-sugar transferases"/>
    <property type="match status" value="1"/>
</dbReference>
<keyword evidence="11" id="KW-1185">Reference proteome</keyword>
<proteinExistence type="inferred from homology"/>
<dbReference type="Pfam" id="PF00535">
    <property type="entry name" value="Glycos_transf_2"/>
    <property type="match status" value="1"/>
</dbReference>
<dbReference type="GO" id="GO:0005794">
    <property type="term" value="C:Golgi apparatus"/>
    <property type="evidence" value="ECO:0007669"/>
    <property type="project" value="TreeGrafter"/>
</dbReference>
<dbReference type="InterPro" id="IPR001173">
    <property type="entry name" value="Glyco_trans_2-like"/>
</dbReference>
<dbReference type="EMBL" id="UZAI01019085">
    <property type="protein sequence ID" value="VDP42729.1"/>
    <property type="molecule type" value="Genomic_DNA"/>
</dbReference>
<evidence type="ECO:0000256" key="1">
    <source>
        <dbReference type="ARBA" id="ARBA00004606"/>
    </source>
</evidence>
<evidence type="ECO:0000313" key="10">
    <source>
        <dbReference type="EMBL" id="VDP42729.1"/>
    </source>
</evidence>
<keyword evidence="8" id="KW-0325">Glycoprotein</keyword>
<evidence type="ECO:0000256" key="3">
    <source>
        <dbReference type="ARBA" id="ARBA00022692"/>
    </source>
</evidence>
<reference evidence="10 11" key="1">
    <citation type="submission" date="2018-11" db="EMBL/GenBank/DDBJ databases">
        <authorList>
            <consortium name="Pathogen Informatics"/>
        </authorList>
    </citation>
    <scope>NUCLEOTIDE SEQUENCE [LARGE SCALE GENOMIC DNA]</scope>
    <source>
        <strain evidence="10 11">Zambia</strain>
    </source>
</reference>
<dbReference type="InterPro" id="IPR045885">
    <property type="entry name" value="GalNAc-T"/>
</dbReference>
<dbReference type="PANTHER" id="PTHR11675">
    <property type="entry name" value="N-ACETYLGALACTOSAMINYLTRANSFERASE"/>
    <property type="match status" value="1"/>
</dbReference>
<evidence type="ECO:0000256" key="6">
    <source>
        <dbReference type="ARBA" id="ARBA00023136"/>
    </source>
</evidence>
<keyword evidence="3" id="KW-0812">Transmembrane</keyword>
<comment type="subcellular location">
    <subcellularLocation>
        <location evidence="9">Endomembrane system</location>
        <topology evidence="9">Single-pass membrane protein</topology>
    </subcellularLocation>
    <subcellularLocation>
        <location evidence="1">Membrane</location>
        <topology evidence="1">Single-pass type II membrane protein</topology>
    </subcellularLocation>
</comment>
<accession>A0A183N1W0</accession>
<evidence type="ECO:0000256" key="2">
    <source>
        <dbReference type="ARBA" id="ARBA00005680"/>
    </source>
</evidence>
<dbReference type="STRING" id="48269.A0A183N1W0"/>
<dbReference type="Gene3D" id="3.90.550.10">
    <property type="entry name" value="Spore Coat Polysaccharide Biosynthesis Protein SpsA, Chain A"/>
    <property type="match status" value="1"/>
</dbReference>
<evidence type="ECO:0000256" key="4">
    <source>
        <dbReference type="ARBA" id="ARBA00022968"/>
    </source>
</evidence>
<dbReference type="GO" id="GO:0016020">
    <property type="term" value="C:membrane"/>
    <property type="evidence" value="ECO:0007669"/>
    <property type="project" value="UniProtKB-SubCell"/>
</dbReference>
<dbReference type="CDD" id="cd02510">
    <property type="entry name" value="pp-GalNAc-T"/>
    <property type="match status" value="1"/>
</dbReference>
<dbReference type="AlphaFoldDB" id="A0A183N1W0"/>
<keyword evidence="6" id="KW-0472">Membrane</keyword>